<dbReference type="RefSeq" id="WP_147254958.1">
    <property type="nucleotide sequence ID" value="NZ_VIWU01000001.1"/>
</dbReference>
<accession>A0A561SLR2</accession>
<dbReference type="Proteomes" id="UP000321261">
    <property type="component" value="Unassembled WGS sequence"/>
</dbReference>
<organism evidence="2 3">
    <name type="scientific">Pseudonocardia hierapolitana</name>
    <dbReference type="NCBI Taxonomy" id="1128676"/>
    <lineage>
        <taxon>Bacteria</taxon>
        <taxon>Bacillati</taxon>
        <taxon>Actinomycetota</taxon>
        <taxon>Actinomycetes</taxon>
        <taxon>Pseudonocardiales</taxon>
        <taxon>Pseudonocardiaceae</taxon>
        <taxon>Pseudonocardia</taxon>
    </lineage>
</organism>
<name>A0A561SLR2_9PSEU</name>
<protein>
    <submittedName>
        <fullName evidence="2">Uncharacterized protein</fullName>
    </submittedName>
</protein>
<comment type="caution">
    <text evidence="2">The sequence shown here is derived from an EMBL/GenBank/DDBJ whole genome shotgun (WGS) entry which is preliminary data.</text>
</comment>
<evidence type="ECO:0000313" key="2">
    <source>
        <dbReference type="EMBL" id="TWF75814.1"/>
    </source>
</evidence>
<feature type="region of interest" description="Disordered" evidence="1">
    <location>
        <begin position="42"/>
        <end position="61"/>
    </location>
</feature>
<sequence>MTHHETGDRRGGALRTARRLGRAVGRMLDGPSSPRWAVVPYPRSGRVPGHPLACDAARWRH</sequence>
<evidence type="ECO:0000256" key="1">
    <source>
        <dbReference type="SAM" id="MobiDB-lite"/>
    </source>
</evidence>
<proteinExistence type="predicted"/>
<dbReference type="EMBL" id="VIWU01000001">
    <property type="protein sequence ID" value="TWF75814.1"/>
    <property type="molecule type" value="Genomic_DNA"/>
</dbReference>
<keyword evidence="3" id="KW-1185">Reference proteome</keyword>
<gene>
    <name evidence="2" type="ORF">FHX44_111699</name>
</gene>
<reference evidence="2 3" key="1">
    <citation type="submission" date="2019-06" db="EMBL/GenBank/DDBJ databases">
        <title>Sequencing the genomes of 1000 actinobacteria strains.</title>
        <authorList>
            <person name="Klenk H.-P."/>
        </authorList>
    </citation>
    <scope>NUCLEOTIDE SEQUENCE [LARGE SCALE GENOMIC DNA]</scope>
    <source>
        <strain evidence="2 3">DSM 45671</strain>
    </source>
</reference>
<evidence type="ECO:0000313" key="3">
    <source>
        <dbReference type="Proteomes" id="UP000321261"/>
    </source>
</evidence>
<dbReference type="AlphaFoldDB" id="A0A561SLR2"/>